<feature type="region of interest" description="Disordered" evidence="1">
    <location>
        <begin position="240"/>
        <end position="293"/>
    </location>
</feature>
<dbReference type="AlphaFoldDB" id="A0A502GP52"/>
<sequence>MVCWGPAAASAQEAVEHAAAYAATHAQHRRAVANPHRHAHRHGARAAPVAVISVITIVIRPVAQGQRRKPGIGRQGATLGAVGGPRAVGLQLVRGEGVLHKRARPAGGTRAQLVAQVGLHPIAVGRGRIQRQVAARRVGSRQKMPLAGRRRSRHFQPESARLGMARERREQQRKRRDAERRSHSEQGQGRATPIQRCLRYKVLGGWPGGLPGNCWGPVCNRAGSGIRVATTFYSIIYGPPPHHRSHPHALRRKLGRHDAPGPRPPLRRLPENGGGLHPENRRRDTGHAKAGHGPHLRALLCRPAQSAACAAGRGAPSRWRTWLAVAVAVWGLREGVGAAAQAQVPTELRPPGAPLAAQLDNSQLQMKVLVEGTVTDGSTHEGLPSVTVSLKDTKIWCSTKADGTFQLAVPKEQAESSFTITASFVGFETKQMAVIAKTGVPVVEVALALNTV</sequence>
<dbReference type="Pfam" id="PF13715">
    <property type="entry name" value="CarbopepD_reg_2"/>
    <property type="match status" value="1"/>
</dbReference>
<organism evidence="2 3">
    <name type="scientific">Hymenobacter nivis</name>
    <dbReference type="NCBI Taxonomy" id="1850093"/>
    <lineage>
        <taxon>Bacteria</taxon>
        <taxon>Pseudomonadati</taxon>
        <taxon>Bacteroidota</taxon>
        <taxon>Cytophagia</taxon>
        <taxon>Cytophagales</taxon>
        <taxon>Hymenobacteraceae</taxon>
        <taxon>Hymenobacter</taxon>
    </lineage>
</organism>
<dbReference type="InterPro" id="IPR008969">
    <property type="entry name" value="CarboxyPept-like_regulatory"/>
</dbReference>
<dbReference type="SUPFAM" id="SSF49464">
    <property type="entry name" value="Carboxypeptidase regulatory domain-like"/>
    <property type="match status" value="1"/>
</dbReference>
<proteinExistence type="predicted"/>
<evidence type="ECO:0000256" key="1">
    <source>
        <dbReference type="SAM" id="MobiDB-lite"/>
    </source>
</evidence>
<feature type="compositionally biased region" description="Basic residues" evidence="1">
    <location>
        <begin position="241"/>
        <end position="255"/>
    </location>
</feature>
<accession>A0A502GP52</accession>
<reference evidence="2 3" key="1">
    <citation type="journal article" date="2019" name="Environ. Microbiol.">
        <title>Species interactions and distinct microbial communities in high Arctic permafrost affected cryosols are associated with the CH4 and CO2 gas fluxes.</title>
        <authorList>
            <person name="Altshuler I."/>
            <person name="Hamel J."/>
            <person name="Turney S."/>
            <person name="Magnuson E."/>
            <person name="Levesque R."/>
            <person name="Greer C."/>
            <person name="Whyte L.G."/>
        </authorList>
    </citation>
    <scope>NUCLEOTIDE SEQUENCE [LARGE SCALE GENOMIC DNA]</scope>
    <source>
        <strain evidence="2 3">S9.2P</strain>
    </source>
</reference>
<evidence type="ECO:0000313" key="3">
    <source>
        <dbReference type="Proteomes" id="UP000317646"/>
    </source>
</evidence>
<feature type="region of interest" description="Disordered" evidence="1">
    <location>
        <begin position="130"/>
        <end position="192"/>
    </location>
</feature>
<comment type="caution">
    <text evidence="2">The sequence shown here is derived from an EMBL/GenBank/DDBJ whole genome shotgun (WGS) entry which is preliminary data.</text>
</comment>
<gene>
    <name evidence="2" type="ORF">EAH73_18570</name>
</gene>
<keyword evidence="3" id="KW-1185">Reference proteome</keyword>
<name>A0A502GP52_9BACT</name>
<keyword evidence="2" id="KW-0645">Protease</keyword>
<protein>
    <submittedName>
        <fullName evidence="2">Carboxypeptidase-like regulatory domain-containing protein</fullName>
    </submittedName>
</protein>
<dbReference type="EMBL" id="RCYZ01000008">
    <property type="protein sequence ID" value="TPG63060.1"/>
    <property type="molecule type" value="Genomic_DNA"/>
</dbReference>
<dbReference type="GO" id="GO:0004180">
    <property type="term" value="F:carboxypeptidase activity"/>
    <property type="evidence" value="ECO:0007669"/>
    <property type="project" value="UniProtKB-KW"/>
</dbReference>
<keyword evidence="2" id="KW-0121">Carboxypeptidase</keyword>
<feature type="compositionally biased region" description="Basic and acidic residues" evidence="1">
    <location>
        <begin position="278"/>
        <end position="287"/>
    </location>
</feature>
<evidence type="ECO:0000313" key="2">
    <source>
        <dbReference type="EMBL" id="TPG63060.1"/>
    </source>
</evidence>
<keyword evidence="2" id="KW-0378">Hydrolase</keyword>
<dbReference type="Gene3D" id="2.60.40.1120">
    <property type="entry name" value="Carboxypeptidase-like, regulatory domain"/>
    <property type="match status" value="1"/>
</dbReference>
<dbReference type="Proteomes" id="UP000317646">
    <property type="component" value="Unassembled WGS sequence"/>
</dbReference>
<feature type="compositionally biased region" description="Basic and acidic residues" evidence="1">
    <location>
        <begin position="164"/>
        <end position="184"/>
    </location>
</feature>